<proteinExistence type="predicted"/>
<dbReference type="PANTHER" id="PTHR24567">
    <property type="entry name" value="CRP FAMILY TRANSCRIPTIONAL REGULATORY PROTEIN"/>
    <property type="match status" value="1"/>
</dbReference>
<accession>A0ABU8S963</accession>
<dbReference type="InterPro" id="IPR018490">
    <property type="entry name" value="cNMP-bd_dom_sf"/>
</dbReference>
<dbReference type="Gene3D" id="1.10.10.10">
    <property type="entry name" value="Winged helix-like DNA-binding domain superfamily/Winged helix DNA-binding domain"/>
    <property type="match status" value="1"/>
</dbReference>
<dbReference type="SUPFAM" id="SSF51206">
    <property type="entry name" value="cAMP-binding domain-like"/>
    <property type="match status" value="1"/>
</dbReference>
<evidence type="ECO:0000313" key="7">
    <source>
        <dbReference type="Proteomes" id="UP001379235"/>
    </source>
</evidence>
<dbReference type="SMART" id="SM00100">
    <property type="entry name" value="cNMP"/>
    <property type="match status" value="1"/>
</dbReference>
<dbReference type="InterPro" id="IPR036388">
    <property type="entry name" value="WH-like_DNA-bd_sf"/>
</dbReference>
<dbReference type="InterPro" id="IPR012318">
    <property type="entry name" value="HTH_CRP"/>
</dbReference>
<dbReference type="RefSeq" id="WP_339967053.1">
    <property type="nucleotide sequence ID" value="NZ_JBBHJY010000005.1"/>
</dbReference>
<reference evidence="6 7" key="1">
    <citation type="submission" date="2024-03" db="EMBL/GenBank/DDBJ databases">
        <authorList>
            <person name="Jo J.-H."/>
        </authorList>
    </citation>
    <scope>NUCLEOTIDE SEQUENCE [LARGE SCALE GENOMIC DNA]</scope>
    <source>
        <strain evidence="6 7">AS3R-12</strain>
    </source>
</reference>
<evidence type="ECO:0000259" key="4">
    <source>
        <dbReference type="PROSITE" id="PS50042"/>
    </source>
</evidence>
<evidence type="ECO:0000256" key="1">
    <source>
        <dbReference type="ARBA" id="ARBA00023015"/>
    </source>
</evidence>
<dbReference type="InterPro" id="IPR036390">
    <property type="entry name" value="WH_DNA-bd_sf"/>
</dbReference>
<dbReference type="PANTHER" id="PTHR24567:SF26">
    <property type="entry name" value="REGULATORY PROTEIN YEIL"/>
    <property type="match status" value="1"/>
</dbReference>
<feature type="domain" description="Cyclic nucleotide-binding" evidence="4">
    <location>
        <begin position="14"/>
        <end position="133"/>
    </location>
</feature>
<dbReference type="EMBL" id="JBBHJY010000005">
    <property type="protein sequence ID" value="MEJ6010417.1"/>
    <property type="molecule type" value="Genomic_DNA"/>
</dbReference>
<evidence type="ECO:0000313" key="6">
    <source>
        <dbReference type="EMBL" id="MEJ6010417.1"/>
    </source>
</evidence>
<comment type="caution">
    <text evidence="6">The sequence shown here is derived from an EMBL/GenBank/DDBJ whole genome shotgun (WGS) entry which is preliminary data.</text>
</comment>
<evidence type="ECO:0000259" key="5">
    <source>
        <dbReference type="PROSITE" id="PS51063"/>
    </source>
</evidence>
<keyword evidence="2" id="KW-0238">DNA-binding</keyword>
<dbReference type="PROSITE" id="PS50042">
    <property type="entry name" value="CNMP_BINDING_3"/>
    <property type="match status" value="1"/>
</dbReference>
<dbReference type="SUPFAM" id="SSF46785">
    <property type="entry name" value="Winged helix' DNA-binding domain"/>
    <property type="match status" value="1"/>
</dbReference>
<name>A0ABU8S963_9SPHN</name>
<dbReference type="CDD" id="cd00038">
    <property type="entry name" value="CAP_ED"/>
    <property type="match status" value="1"/>
</dbReference>
<dbReference type="Proteomes" id="UP001379235">
    <property type="component" value="Unassembled WGS sequence"/>
</dbReference>
<evidence type="ECO:0000256" key="3">
    <source>
        <dbReference type="ARBA" id="ARBA00023163"/>
    </source>
</evidence>
<organism evidence="6 7">
    <name type="scientific">Novosphingobium aquae</name>
    <dbReference type="NCBI Taxonomy" id="3133435"/>
    <lineage>
        <taxon>Bacteria</taxon>
        <taxon>Pseudomonadati</taxon>
        <taxon>Pseudomonadota</taxon>
        <taxon>Alphaproteobacteria</taxon>
        <taxon>Sphingomonadales</taxon>
        <taxon>Sphingomonadaceae</taxon>
        <taxon>Novosphingobium</taxon>
    </lineage>
</organism>
<dbReference type="InterPro" id="IPR000595">
    <property type="entry name" value="cNMP-bd_dom"/>
</dbReference>
<feature type="domain" description="HTH crp-type" evidence="5">
    <location>
        <begin position="147"/>
        <end position="215"/>
    </location>
</feature>
<dbReference type="InterPro" id="IPR014710">
    <property type="entry name" value="RmlC-like_jellyroll"/>
</dbReference>
<dbReference type="Pfam" id="PF00027">
    <property type="entry name" value="cNMP_binding"/>
    <property type="match status" value="1"/>
</dbReference>
<sequence>MRPGERPEIANLPLFREMQEAQRERIFSGSFLQVFPPQLTLFELGQHPDFLHVLVDGLVELYAHSAGRDTTMRIVEPVTSFILAAVVTDQPYLMSARTLAPSRILLVPAALIRELVKDDPALMQATMRELAHAYRDMVRALTDMKLRQSAERLGNLILQHERRQGRTGKLQLKAEKRLLASLLGMTPENLSRAFGVLCGHGITVSAAQITITDRAALEAFSRPDPVPDDQC</sequence>
<keyword evidence="3" id="KW-0804">Transcription</keyword>
<dbReference type="Gene3D" id="2.60.120.10">
    <property type="entry name" value="Jelly Rolls"/>
    <property type="match status" value="1"/>
</dbReference>
<dbReference type="PROSITE" id="PS51063">
    <property type="entry name" value="HTH_CRP_2"/>
    <property type="match status" value="1"/>
</dbReference>
<keyword evidence="7" id="KW-1185">Reference proteome</keyword>
<protein>
    <submittedName>
        <fullName evidence="6">Cyclic nucleotide-binding domain-containing protein</fullName>
    </submittedName>
</protein>
<dbReference type="NCBIfam" id="NF006901">
    <property type="entry name" value="PRK09392.1"/>
    <property type="match status" value="1"/>
</dbReference>
<gene>
    <name evidence="6" type="ORF">WG900_10845</name>
</gene>
<evidence type="ECO:0000256" key="2">
    <source>
        <dbReference type="ARBA" id="ARBA00023125"/>
    </source>
</evidence>
<keyword evidence="1" id="KW-0805">Transcription regulation</keyword>
<dbReference type="InterPro" id="IPR050397">
    <property type="entry name" value="Env_Response_Regulators"/>
</dbReference>
<dbReference type="Pfam" id="PF13545">
    <property type="entry name" value="HTH_Crp_2"/>
    <property type="match status" value="1"/>
</dbReference>